<gene>
    <name evidence="9" type="ORF">SAMN02745205_01393</name>
</gene>
<sequence>MTKKVFSIICMAFLTTACGSKKTDSGLEGNPFLTASTLEFGAPDFDQIQTQHYLPAMKEGIRLEKEEIDAIVANSEAPTFENTILALEKAGDVLRRASSVFFAIAGADKTSEIREIEAEVMPILTEWSNEKSLNEGLFKRIKAVYENERATLTGEDLKLLEEVYDSFVREGAELDADKKAQLKEINSKLADLQQQFGNKVTDATVAAGVWVDTEEELAGLSQSQINQCKKDAESAGGKAPYYYIVITNTTQQSVLASLENRALRERVYNASIHRTDETSENNTYGIIVEMAKLRAQKAALLGYPNFAAYTVSNAMAKTPENIYSFLNGLIVEYLPKSQQETAEIEAYARKTQGSDFQLQPYDRFFYSAKMKAEKFNITDEQVRPYFNMDTVLIKGVFYAAEKVFGLSFSERTDLPVYHPDVKVYNVHDTDGSIMALFYVDMFRRPTKQGGAWMGAFQKQSHFFNAKPIIYNVCNVAKPAEGEPCLINWDETTTMFHEFGHALHGIVSDCKYNTLSGTAVARDFVELPSQFYEYWASQPDIFDNYVKHYQTNEPMPADLKENMLKSVNYHAAYALGENLASTSSDLGWHMLTADQVPSAENAPVFQENLLREIGLLNPQIPPRYNPTYFRHVWGGGYAAGYYSYLWSEVLAVNVGDVFTKAGGVNRELGQAYREKVISKGNTLPLEQIFTDFTGLAQPDAKPLLKARGL</sequence>
<evidence type="ECO:0000256" key="2">
    <source>
        <dbReference type="ARBA" id="ARBA00022670"/>
    </source>
</evidence>
<dbReference type="Pfam" id="PF01432">
    <property type="entry name" value="Peptidase_M3"/>
    <property type="match status" value="1"/>
</dbReference>
<dbReference type="InterPro" id="IPR034005">
    <property type="entry name" value="M3A_DCP"/>
</dbReference>
<evidence type="ECO:0000256" key="6">
    <source>
        <dbReference type="ARBA" id="ARBA00023049"/>
    </source>
</evidence>
<comment type="similarity">
    <text evidence="1 7">Belongs to the peptidase M3 family.</text>
</comment>
<dbReference type="InterPro" id="IPR024077">
    <property type="entry name" value="Neurolysin/TOP_dom2"/>
</dbReference>
<evidence type="ECO:0000256" key="3">
    <source>
        <dbReference type="ARBA" id="ARBA00022723"/>
    </source>
</evidence>
<evidence type="ECO:0000256" key="1">
    <source>
        <dbReference type="ARBA" id="ARBA00006040"/>
    </source>
</evidence>
<dbReference type="EMBL" id="FUWL01000011">
    <property type="protein sequence ID" value="SJZ62556.1"/>
    <property type="molecule type" value="Genomic_DNA"/>
</dbReference>
<dbReference type="Gene3D" id="3.40.390.10">
    <property type="entry name" value="Collagenase (Catalytic Domain)"/>
    <property type="match status" value="1"/>
</dbReference>
<keyword evidence="5 7" id="KW-0862">Zinc</keyword>
<keyword evidence="2 7" id="KW-0645">Protease</keyword>
<keyword evidence="6 7" id="KW-0482">Metalloprotease</keyword>
<evidence type="ECO:0000259" key="8">
    <source>
        <dbReference type="Pfam" id="PF01432"/>
    </source>
</evidence>
<dbReference type="GO" id="GO:0004180">
    <property type="term" value="F:carboxypeptidase activity"/>
    <property type="evidence" value="ECO:0007669"/>
    <property type="project" value="TreeGrafter"/>
</dbReference>
<dbReference type="GO" id="GO:0046872">
    <property type="term" value="F:metal ion binding"/>
    <property type="evidence" value="ECO:0007669"/>
    <property type="project" value="UniProtKB-UniRule"/>
</dbReference>
<dbReference type="Gene3D" id="1.20.1050.40">
    <property type="entry name" value="Endopeptidase. Chain P, domain 1"/>
    <property type="match status" value="1"/>
</dbReference>
<dbReference type="SUPFAM" id="SSF55486">
    <property type="entry name" value="Metalloproteases ('zincins'), catalytic domain"/>
    <property type="match status" value="1"/>
</dbReference>
<name>A0A1T4M6R8_PORCN</name>
<evidence type="ECO:0000256" key="7">
    <source>
        <dbReference type="RuleBase" id="RU003435"/>
    </source>
</evidence>
<dbReference type="PROSITE" id="PS51257">
    <property type="entry name" value="PROKAR_LIPOPROTEIN"/>
    <property type="match status" value="1"/>
</dbReference>
<dbReference type="InterPro" id="IPR045090">
    <property type="entry name" value="Pept_M3A_M3B"/>
</dbReference>
<accession>A0A1T4M6R8</accession>
<keyword evidence="3 7" id="KW-0479">Metal-binding</keyword>
<dbReference type="InterPro" id="IPR024079">
    <property type="entry name" value="MetalloPept_cat_dom_sf"/>
</dbReference>
<evidence type="ECO:0000256" key="4">
    <source>
        <dbReference type="ARBA" id="ARBA00022801"/>
    </source>
</evidence>
<dbReference type="InterPro" id="IPR001567">
    <property type="entry name" value="Pept_M3A_M3B_dom"/>
</dbReference>
<evidence type="ECO:0000313" key="10">
    <source>
        <dbReference type="Proteomes" id="UP000189956"/>
    </source>
</evidence>
<dbReference type="Gene3D" id="1.10.1370.10">
    <property type="entry name" value="Neurolysin, domain 3"/>
    <property type="match status" value="1"/>
</dbReference>
<dbReference type="GO" id="GO:0006508">
    <property type="term" value="P:proteolysis"/>
    <property type="evidence" value="ECO:0007669"/>
    <property type="project" value="UniProtKB-KW"/>
</dbReference>
<evidence type="ECO:0000256" key="5">
    <source>
        <dbReference type="ARBA" id="ARBA00022833"/>
    </source>
</evidence>
<dbReference type="PANTHER" id="PTHR43660">
    <property type="entry name" value="DIPEPTIDYL CARBOXYPEPTIDASE"/>
    <property type="match status" value="1"/>
</dbReference>
<dbReference type="GO" id="GO:0005829">
    <property type="term" value="C:cytosol"/>
    <property type="evidence" value="ECO:0007669"/>
    <property type="project" value="TreeGrafter"/>
</dbReference>
<dbReference type="AlphaFoldDB" id="A0A1T4M6R8"/>
<dbReference type="PANTHER" id="PTHR43660:SF1">
    <property type="entry name" value="DIPEPTIDYL CARBOXYPEPTIDASE"/>
    <property type="match status" value="1"/>
</dbReference>
<dbReference type="Proteomes" id="UP000189956">
    <property type="component" value="Unassembled WGS sequence"/>
</dbReference>
<proteinExistence type="inferred from homology"/>
<organism evidence="9 10">
    <name type="scientific">Porphyromonas cangingivalis</name>
    <dbReference type="NCBI Taxonomy" id="36874"/>
    <lineage>
        <taxon>Bacteria</taxon>
        <taxon>Pseudomonadati</taxon>
        <taxon>Bacteroidota</taxon>
        <taxon>Bacteroidia</taxon>
        <taxon>Bacteroidales</taxon>
        <taxon>Porphyromonadaceae</taxon>
        <taxon>Porphyromonas</taxon>
    </lineage>
</organism>
<comment type="cofactor">
    <cofactor evidence="7">
        <name>Zn(2+)</name>
        <dbReference type="ChEBI" id="CHEBI:29105"/>
    </cofactor>
    <text evidence="7">Binds 1 zinc ion.</text>
</comment>
<feature type="domain" description="Peptidase M3A/M3B catalytic" evidence="8">
    <location>
        <begin position="255"/>
        <end position="707"/>
    </location>
</feature>
<protein>
    <submittedName>
        <fullName evidence="9">Peptidyl-dipeptidase Dcp</fullName>
    </submittedName>
</protein>
<dbReference type="CDD" id="cd06456">
    <property type="entry name" value="M3A_DCP"/>
    <property type="match status" value="1"/>
</dbReference>
<evidence type="ECO:0000313" key="9">
    <source>
        <dbReference type="EMBL" id="SJZ62556.1"/>
    </source>
</evidence>
<keyword evidence="4 7" id="KW-0378">Hydrolase</keyword>
<reference evidence="9 10" key="1">
    <citation type="submission" date="2017-02" db="EMBL/GenBank/DDBJ databases">
        <authorList>
            <person name="Peterson S.W."/>
        </authorList>
    </citation>
    <scope>NUCLEOTIDE SEQUENCE [LARGE SCALE GENOMIC DNA]</scope>
    <source>
        <strain evidence="9 10">ATCC 700135</strain>
    </source>
</reference>
<dbReference type="GO" id="GO:0004222">
    <property type="term" value="F:metalloendopeptidase activity"/>
    <property type="evidence" value="ECO:0007669"/>
    <property type="project" value="InterPro"/>
</dbReference>
<dbReference type="InterPro" id="IPR024080">
    <property type="entry name" value="Neurolysin/TOP_N"/>
</dbReference>
<dbReference type="FunFam" id="3.40.390.10:FF:000009">
    <property type="entry name" value="Oligopeptidase A"/>
    <property type="match status" value="1"/>
</dbReference>